<evidence type="ECO:0000256" key="3">
    <source>
        <dbReference type="ARBA" id="ARBA00004769"/>
    </source>
</evidence>
<dbReference type="EC" id="2.7.1.49" evidence="5"/>
<keyword evidence="13" id="KW-0808">Transferase</keyword>
<accession>A0ABS4E8N0</accession>
<gene>
    <name evidence="13" type="ORF">J2Z43_000674</name>
</gene>
<evidence type="ECO:0000259" key="12">
    <source>
        <dbReference type="Pfam" id="PF08543"/>
    </source>
</evidence>
<evidence type="ECO:0000313" key="13">
    <source>
        <dbReference type="EMBL" id="MBP1854284.1"/>
    </source>
</evidence>
<evidence type="ECO:0000256" key="6">
    <source>
        <dbReference type="ARBA" id="ARBA00012963"/>
    </source>
</evidence>
<dbReference type="GO" id="GO:0008972">
    <property type="term" value="F:phosphomethylpyrimidine kinase activity"/>
    <property type="evidence" value="ECO:0007669"/>
    <property type="project" value="UniProtKB-EC"/>
</dbReference>
<dbReference type="InterPro" id="IPR004399">
    <property type="entry name" value="HMP/HMP-P_kinase_dom"/>
</dbReference>
<dbReference type="NCBIfam" id="TIGR00097">
    <property type="entry name" value="HMP-P_kinase"/>
    <property type="match status" value="1"/>
</dbReference>
<dbReference type="Proteomes" id="UP000767291">
    <property type="component" value="Unassembled WGS sequence"/>
</dbReference>
<sequence>MQKYRVPTLTIATSDSSGGAGIQADLKAFSALGTYGMSVIVAITAQNTEGVYGIEALSTDIIEKQMDAVFTDIFPKAVKIGMVYSSDIILQVAEGLKKYKPEYVVLDPVMISKSNCPLLKQDAMENLIKNLIPLSYILTPNVPEAEEITGIKIENIEDMKKAGEKILEMGAKNVLIKGGHLEGDATDVLMGKDLLEVYEGKRYDRKNTHGTGCTLSSSIASYLALGYDIKEAIRLSKIYISEAIEHSFDIGKGVGPVHHFYKFE</sequence>
<comment type="catalytic activity">
    <reaction evidence="1">
        <text>4-amino-5-hydroxymethyl-2-methylpyrimidine + ATP = 4-amino-2-methyl-5-(phosphooxymethyl)pyrimidine + ADP + H(+)</text>
        <dbReference type="Rhea" id="RHEA:23096"/>
        <dbReference type="ChEBI" id="CHEBI:15378"/>
        <dbReference type="ChEBI" id="CHEBI:16892"/>
        <dbReference type="ChEBI" id="CHEBI:30616"/>
        <dbReference type="ChEBI" id="CHEBI:58354"/>
        <dbReference type="ChEBI" id="CHEBI:456216"/>
        <dbReference type="EC" id="2.7.1.49"/>
    </reaction>
</comment>
<proteinExistence type="inferred from homology"/>
<evidence type="ECO:0000256" key="5">
    <source>
        <dbReference type="ARBA" id="ARBA00012135"/>
    </source>
</evidence>
<feature type="domain" description="Pyridoxamine kinase/Phosphomethylpyrimidine kinase" evidence="12">
    <location>
        <begin position="15"/>
        <end position="258"/>
    </location>
</feature>
<reference evidence="13 14" key="1">
    <citation type="submission" date="2021-03" db="EMBL/GenBank/DDBJ databases">
        <title>Genomic Encyclopedia of Type Strains, Phase IV (KMG-IV): sequencing the most valuable type-strain genomes for metagenomic binning, comparative biology and taxonomic classification.</title>
        <authorList>
            <person name="Goeker M."/>
        </authorList>
    </citation>
    <scope>NUCLEOTIDE SEQUENCE [LARGE SCALE GENOMIC DNA]</scope>
    <source>
        <strain evidence="13 14">DSM 1289</strain>
    </source>
</reference>
<evidence type="ECO:0000256" key="2">
    <source>
        <dbReference type="ARBA" id="ARBA00000565"/>
    </source>
</evidence>
<dbReference type="EC" id="2.7.4.7" evidence="6"/>
<protein>
    <recommendedName>
        <fullName evidence="7">Hydroxymethylpyrimidine/phosphomethylpyrimidine kinase</fullName>
        <ecNumber evidence="5">2.7.1.49</ecNumber>
        <ecNumber evidence="6">2.7.4.7</ecNumber>
    </recommendedName>
    <alternativeName>
        <fullName evidence="10">Hydroxymethylpyrimidine kinase</fullName>
    </alternativeName>
    <alternativeName>
        <fullName evidence="11">Hydroxymethylpyrimidine phosphate kinase</fullName>
    </alternativeName>
</protein>
<evidence type="ECO:0000256" key="10">
    <source>
        <dbReference type="ARBA" id="ARBA00042102"/>
    </source>
</evidence>
<evidence type="ECO:0000256" key="11">
    <source>
        <dbReference type="ARBA" id="ARBA00043176"/>
    </source>
</evidence>
<dbReference type="PANTHER" id="PTHR20858">
    <property type="entry name" value="PHOSPHOMETHYLPYRIMIDINE KINASE"/>
    <property type="match status" value="1"/>
</dbReference>
<keyword evidence="13" id="KW-0418">Kinase</keyword>
<comment type="caution">
    <text evidence="13">The sequence shown here is derived from an EMBL/GenBank/DDBJ whole genome shotgun (WGS) entry which is preliminary data.</text>
</comment>
<evidence type="ECO:0000256" key="7">
    <source>
        <dbReference type="ARBA" id="ARBA00019161"/>
    </source>
</evidence>
<comment type="catalytic activity">
    <reaction evidence="2">
        <text>4-amino-2-methyl-5-(phosphooxymethyl)pyrimidine + ATP = 4-amino-2-methyl-5-(diphosphooxymethyl)pyrimidine + ADP</text>
        <dbReference type="Rhea" id="RHEA:19893"/>
        <dbReference type="ChEBI" id="CHEBI:30616"/>
        <dbReference type="ChEBI" id="CHEBI:57841"/>
        <dbReference type="ChEBI" id="CHEBI:58354"/>
        <dbReference type="ChEBI" id="CHEBI:456216"/>
        <dbReference type="EC" id="2.7.4.7"/>
    </reaction>
</comment>
<comment type="similarity">
    <text evidence="4">Belongs to the ThiD family.</text>
</comment>
<comment type="pathway">
    <text evidence="3">Cofactor biosynthesis; thiamine diphosphate biosynthesis; 4-amino-2-methyl-5-diphosphomethylpyrimidine from 5-amino-1-(5-phospho-D-ribosyl)imidazole: step 3/3.</text>
</comment>
<dbReference type="InterPro" id="IPR029056">
    <property type="entry name" value="Ribokinase-like"/>
</dbReference>
<keyword evidence="8" id="KW-0784">Thiamine biosynthesis</keyword>
<evidence type="ECO:0000256" key="8">
    <source>
        <dbReference type="ARBA" id="ARBA00022977"/>
    </source>
</evidence>
<organism evidence="13 14">
    <name type="scientific">Metaclostridioides mangenotii</name>
    <dbReference type="NCBI Taxonomy" id="1540"/>
    <lineage>
        <taxon>Bacteria</taxon>
        <taxon>Bacillati</taxon>
        <taxon>Bacillota</taxon>
        <taxon>Clostridia</taxon>
        <taxon>Peptostreptococcales</taxon>
        <taxon>Peptostreptococcaceae</taxon>
        <taxon>Metaclostridioides</taxon>
    </lineage>
</organism>
<dbReference type="InterPro" id="IPR013749">
    <property type="entry name" value="PM/HMP-P_kinase-1"/>
</dbReference>
<dbReference type="SUPFAM" id="SSF53613">
    <property type="entry name" value="Ribokinase-like"/>
    <property type="match status" value="1"/>
</dbReference>
<evidence type="ECO:0000256" key="1">
    <source>
        <dbReference type="ARBA" id="ARBA00000151"/>
    </source>
</evidence>
<dbReference type="EMBL" id="JAGGJX010000001">
    <property type="protein sequence ID" value="MBP1854284.1"/>
    <property type="molecule type" value="Genomic_DNA"/>
</dbReference>
<dbReference type="GO" id="GO:0008902">
    <property type="term" value="F:hydroxymethylpyrimidine kinase activity"/>
    <property type="evidence" value="ECO:0007669"/>
    <property type="project" value="UniProtKB-EC"/>
</dbReference>
<evidence type="ECO:0000256" key="4">
    <source>
        <dbReference type="ARBA" id="ARBA00009879"/>
    </source>
</evidence>
<comment type="pathway">
    <text evidence="9">Cofactor biosynthesis; thiamine diphosphate biosynthesis; 4-amino-2-methyl-5-diphosphomethylpyrimidine from 5-amino-1-(5-phospho-D-ribosyl)imidazole: step 2/3.</text>
</comment>
<dbReference type="PANTHER" id="PTHR20858:SF17">
    <property type="entry name" value="HYDROXYMETHYLPYRIMIDINE_PHOSPHOMETHYLPYRIMIDINE KINASE THI20-RELATED"/>
    <property type="match status" value="1"/>
</dbReference>
<keyword evidence="14" id="KW-1185">Reference proteome</keyword>
<evidence type="ECO:0000256" key="9">
    <source>
        <dbReference type="ARBA" id="ARBA00037917"/>
    </source>
</evidence>
<dbReference type="RefSeq" id="WP_209455825.1">
    <property type="nucleotide sequence ID" value="NZ_BAAACS010000017.1"/>
</dbReference>
<dbReference type="CDD" id="cd01169">
    <property type="entry name" value="HMPP_kinase"/>
    <property type="match status" value="1"/>
</dbReference>
<evidence type="ECO:0000313" key="14">
    <source>
        <dbReference type="Proteomes" id="UP000767291"/>
    </source>
</evidence>
<dbReference type="Pfam" id="PF08543">
    <property type="entry name" value="Phos_pyr_kin"/>
    <property type="match status" value="1"/>
</dbReference>
<name>A0ABS4E8N0_9FIRM</name>
<dbReference type="Gene3D" id="3.40.1190.20">
    <property type="match status" value="1"/>
</dbReference>